<dbReference type="Proteomes" id="UP001212841">
    <property type="component" value="Unassembled WGS sequence"/>
</dbReference>
<gene>
    <name evidence="3" type="primary">RAV1</name>
    <name evidence="3" type="ORF">HK097_009342</name>
</gene>
<accession>A0AAD5SHV1</accession>
<name>A0AAD5SHV1_9FUNG</name>
<proteinExistence type="predicted"/>
<dbReference type="SUPFAM" id="SSF50978">
    <property type="entry name" value="WD40 repeat-like"/>
    <property type="match status" value="2"/>
</dbReference>
<feature type="compositionally biased region" description="Polar residues" evidence="1">
    <location>
        <begin position="1155"/>
        <end position="1173"/>
    </location>
</feature>
<dbReference type="InterPro" id="IPR052208">
    <property type="entry name" value="DmX-like/RAVE_component"/>
</dbReference>
<dbReference type="GO" id="GO:0043291">
    <property type="term" value="C:RAVE complex"/>
    <property type="evidence" value="ECO:0007669"/>
    <property type="project" value="TreeGrafter"/>
</dbReference>
<evidence type="ECO:0000313" key="4">
    <source>
        <dbReference type="Proteomes" id="UP001212841"/>
    </source>
</evidence>
<reference evidence="3" key="1">
    <citation type="submission" date="2020-05" db="EMBL/GenBank/DDBJ databases">
        <title>Phylogenomic resolution of chytrid fungi.</title>
        <authorList>
            <person name="Stajich J.E."/>
            <person name="Amses K."/>
            <person name="Simmons R."/>
            <person name="Seto K."/>
            <person name="Myers J."/>
            <person name="Bonds A."/>
            <person name="Quandt C.A."/>
            <person name="Barry K."/>
            <person name="Liu P."/>
            <person name="Grigoriev I."/>
            <person name="Longcore J.E."/>
            <person name="James T.Y."/>
        </authorList>
    </citation>
    <scope>NUCLEOTIDE SEQUENCE</scope>
    <source>
        <strain evidence="3">JEL0318</strain>
    </source>
</reference>
<feature type="domain" description="RAVE complex protein Rav1 C-terminal" evidence="2">
    <location>
        <begin position="481"/>
        <end position="1103"/>
    </location>
</feature>
<evidence type="ECO:0000256" key="1">
    <source>
        <dbReference type="SAM" id="MobiDB-lite"/>
    </source>
</evidence>
<dbReference type="EMBL" id="JADGJD010000061">
    <property type="protein sequence ID" value="KAJ3055772.1"/>
    <property type="molecule type" value="Genomic_DNA"/>
</dbReference>
<dbReference type="InterPro" id="IPR015943">
    <property type="entry name" value="WD40/YVTN_repeat-like_dom_sf"/>
</dbReference>
<organism evidence="3 4">
    <name type="scientific">Rhizophlyctis rosea</name>
    <dbReference type="NCBI Taxonomy" id="64517"/>
    <lineage>
        <taxon>Eukaryota</taxon>
        <taxon>Fungi</taxon>
        <taxon>Fungi incertae sedis</taxon>
        <taxon>Chytridiomycota</taxon>
        <taxon>Chytridiomycota incertae sedis</taxon>
        <taxon>Chytridiomycetes</taxon>
        <taxon>Rhizophlyctidales</taxon>
        <taxon>Rhizophlyctidaceae</taxon>
        <taxon>Rhizophlyctis</taxon>
    </lineage>
</organism>
<dbReference type="InterPro" id="IPR036322">
    <property type="entry name" value="WD40_repeat_dom_sf"/>
</dbReference>
<dbReference type="InterPro" id="IPR022033">
    <property type="entry name" value="Rav1p_C"/>
</dbReference>
<dbReference type="Gene3D" id="2.130.10.10">
    <property type="entry name" value="YVTN repeat-like/Quinoprotein amine dehydrogenase"/>
    <property type="match status" value="1"/>
</dbReference>
<protein>
    <submittedName>
        <fullName evidence="3">Regulator of (H+)-ATPase in vacuolar membrane</fullName>
    </submittedName>
</protein>
<sequence length="1811" mass="200322">MSTKPQIPENCSTPDDNVLLTISRDNICRLWSPSSSSLPFRFHLCGVVDPVDFPLSDSSAAGIRSVHWLAGEEVEKAINSREWAEKKFLRKSTRGKSVKEKSQRLREAMKEYSDVLFHVQSDGAMVLWAVQYLAGEPRRMPKIFVIMKTEQTVAPIDHAFFRGTVLVYHRGRTVKQSSIFFPAELHVLAHRRDTGVINCYTLSLDDFFATSWTTPHLNLVYSWCGHRQPTQKIVRHPNLSLAASLANDGEVVVFELSIPQIGLRTTYGLKYLKSFLPVENSQNPSASSASARAVAWLPRGPFLLIADSQVKLYHVQQDEGTLLGTLPGYGSDERRLTLLHTYYDIDANDDRDQSGQMVVHIVGVTSGQQAKAYLWRLKLSGTTLNEAILLSADLLHAASSVRFVSQTNDLDSIHAPYGPLGAHLFLTVEETGLVKTWHMKGGKLAGVETTTGDEAGSALWAAIEDFEIGKTKDGQAAVVEVVETDAFGQMAVVSKVGAKWELAIWGNEATGLEMRKEWAAIYSERVTALDWFFSSDGQHMLAVAQPNRVQILCQERLTTAEEPARWTAIVDKVYEWNESITAVAWLLNGSILVGKKQQGITYEKWLDTEDMASETEVNTVFSVADDLNGRLPDHHPQLMIQYLLWGKFDFVRYALSLLYHFVKLLQDAGREIADPPVPLWKIVADQEAEQPQAAAPQYDDLFQVDENFPTEKRTQVGNFEDEHAKYLTEQLTKISLPKISNAEQLRLVSLIDTILEVESQKRSLDENGVRYLIFLRMFVFSQKTFPSQLRSEGLTSRDTAWGFFSESQVSSKRINMYSESNSHGSQDILLDACHSAFHNKLVWRDARSLGMGLWVRNPETLRRLIETVARNQYMGTNSPSKDPVDCALFYLALKKKNVLFGLWKLAGGHPEQGAMVKFLANDFETERWKAAALKNAFALLGKQRYEYAVAFFLLGDKLKDAVNVCLKQLDDIQLAIVICRIYEGDDSFVLHEILETHILPKAIESGDRWLTSMVFTLLKQRVKALCATLMPLTSLHSSTSSQTTSPSSPYADPSLVIFYNYLRKSYRSMRMEQPVIAPDVECAFIYQCASAYERLGCPGLALQIIRTTPLTVAAGASGPGTGLFDEKAGEASKVLEGTHVNTDPSAKSDDIDWSLPSSQGTKAGDGPSSNPLNGGSKDLDWGAPASSMSSGAGATLDWGAPASTMSSGAGATLDWATPASTLTSNEGAFDWGAPVSQSTSGGLDWGEPVTKAAGSTFDDEYEAFKRSLGTGPDEEVLEDLDLSEDDKSEGGGANPIEEVDDTGIARLDEAGQFRFELETRNVRLYQWMLAMRIIQHVPVDPYELENEHPPAAEYESEPEDADFDITGEGVAKPPPDGARPLADELLLTIALQHVGLTFDAYLERMRDGASAALDETYGFLYDAILRRLSGVLFGMQKSVGEKWKRGGIRLDKLPKYLEVSQQKDLWTLIRKTLVPSKMMEFIMQAAEVVEEVSTAELLRKGLESQPSRKATVQLPPAEASTETPADEELQNIAGTDDSDRASIDSLTEDENAGFEIVWRTKEIMNNFTVNPLDHNHFAVGTHKAIREIDIQKSLNYLQREELLDRGTSLADSEAQARVPEQIAAVAAATAATQAAVATEAIKPTHGFMKRHAIKRNLSFDSMQKALAKSMEGLRRQSTVEDLDSGERETRFLAGLSSLESHPTLNYYLAGISEGSGGPSSVQLFQYGQPRELVSYTSGSSARITRNRFDPFGARFGATDTKGDLYMWRFEAAQQALMPSQVLQCHSNAAHDFTFLDSGSAIATAGISANHQ</sequence>
<dbReference type="Pfam" id="PF12234">
    <property type="entry name" value="Rav1p_C"/>
    <property type="match status" value="1"/>
</dbReference>
<dbReference type="GO" id="GO:0007035">
    <property type="term" value="P:vacuolar acidification"/>
    <property type="evidence" value="ECO:0007669"/>
    <property type="project" value="TreeGrafter"/>
</dbReference>
<feature type="region of interest" description="Disordered" evidence="1">
    <location>
        <begin position="1283"/>
        <end position="1303"/>
    </location>
</feature>
<evidence type="ECO:0000313" key="3">
    <source>
        <dbReference type="EMBL" id="KAJ3055772.1"/>
    </source>
</evidence>
<feature type="region of interest" description="Disordered" evidence="1">
    <location>
        <begin position="1137"/>
        <end position="1194"/>
    </location>
</feature>
<dbReference type="PANTHER" id="PTHR13950:SF9">
    <property type="entry name" value="RABCONNECTIN-3A"/>
    <property type="match status" value="1"/>
</dbReference>
<keyword evidence="4" id="KW-1185">Reference proteome</keyword>
<feature type="compositionally biased region" description="Low complexity" evidence="1">
    <location>
        <begin position="1182"/>
        <end position="1194"/>
    </location>
</feature>
<evidence type="ECO:0000259" key="2">
    <source>
        <dbReference type="Pfam" id="PF12234"/>
    </source>
</evidence>
<dbReference type="PANTHER" id="PTHR13950">
    <property type="entry name" value="RABCONNECTIN-RELATED"/>
    <property type="match status" value="1"/>
</dbReference>
<feature type="region of interest" description="Disordered" evidence="1">
    <location>
        <begin position="1505"/>
        <end position="1546"/>
    </location>
</feature>
<comment type="caution">
    <text evidence="3">The sequence shown here is derived from an EMBL/GenBank/DDBJ whole genome shotgun (WGS) entry which is preliminary data.</text>
</comment>